<dbReference type="EMBL" id="CP020814">
    <property type="protein sequence ID" value="ARK30536.1"/>
    <property type="molecule type" value="Genomic_DNA"/>
</dbReference>
<name>A0A1X9MAT4_9BACI</name>
<dbReference type="RefSeq" id="WP_066149118.1">
    <property type="nucleotide sequence ID" value="NZ_CP020814.1"/>
</dbReference>
<evidence type="ECO:0000313" key="2">
    <source>
        <dbReference type="Proteomes" id="UP000193006"/>
    </source>
</evidence>
<evidence type="ECO:0000313" key="1">
    <source>
        <dbReference type="EMBL" id="ARK30536.1"/>
    </source>
</evidence>
<accession>A0A1X9MAT4</accession>
<keyword evidence="2" id="KW-1185">Reference proteome</keyword>
<gene>
    <name evidence="1" type="ORF">BkAM31D_12235</name>
</gene>
<proteinExistence type="predicted"/>
<dbReference type="KEGG" id="bkw:BkAM31D_12235"/>
<dbReference type="STRING" id="199441.BkAM31D_12235"/>
<protein>
    <recommendedName>
        <fullName evidence="3">IDEAL domain-containing protein</fullName>
    </recommendedName>
</protein>
<evidence type="ECO:0008006" key="3">
    <source>
        <dbReference type="Google" id="ProtNLM"/>
    </source>
</evidence>
<organism evidence="1 2">
    <name type="scientific">Halalkalibacter krulwichiae</name>
    <dbReference type="NCBI Taxonomy" id="199441"/>
    <lineage>
        <taxon>Bacteria</taxon>
        <taxon>Bacillati</taxon>
        <taxon>Bacillota</taxon>
        <taxon>Bacilli</taxon>
        <taxon>Bacillales</taxon>
        <taxon>Bacillaceae</taxon>
        <taxon>Halalkalibacter</taxon>
    </lineage>
</organism>
<sequence length="177" mass="21010">MSFFARFSNIDLEVNLSMIHTFVKKIKETYSYKWIRKMDQRSLIIYGGEKSYELPFQERETKIYLTVTELTTSEKPLALLLNQFLFEARKKKLGIKNLKEKSKALNKEPSPITTKPVTLQKSQVSHFNNYLFNKQVIQMEIDYLLMDLYDAMQLQDEEKVKHCKLQLQEIVSKQTEE</sequence>
<dbReference type="AlphaFoldDB" id="A0A1X9MAT4"/>
<dbReference type="Proteomes" id="UP000193006">
    <property type="component" value="Chromosome"/>
</dbReference>
<reference evidence="1 2" key="1">
    <citation type="submission" date="2017-04" db="EMBL/GenBank/DDBJ databases">
        <title>Bacillus krulwichiae AM31D Genome sequencing and assembly.</title>
        <authorList>
            <person name="Krulwich T.A."/>
            <person name="Anastor L."/>
            <person name="Ehrlich R."/>
            <person name="Ehrlich G.D."/>
            <person name="Janto B."/>
        </authorList>
    </citation>
    <scope>NUCLEOTIDE SEQUENCE [LARGE SCALE GENOMIC DNA]</scope>
    <source>
        <strain evidence="1 2">AM31D</strain>
    </source>
</reference>